<accession>A0AA97P848</accession>
<sequence>MYMYDPSTPASVSISVDFNRFMDESRAEEQAADSYFEGAEE</sequence>
<protein>
    <submittedName>
        <fullName evidence="1">Uncharacterized protein</fullName>
    </submittedName>
</protein>
<organism evidence="1">
    <name type="scientific">Pyricularia oryzae (strain Y34)</name>
    <name type="common">Rice blast fungus</name>
    <name type="synonym">Magnaporthe oryzae</name>
    <dbReference type="NCBI Taxonomy" id="1143189"/>
    <lineage>
        <taxon>Eukaryota</taxon>
        <taxon>Fungi</taxon>
        <taxon>Dikarya</taxon>
        <taxon>Ascomycota</taxon>
        <taxon>Pezizomycotina</taxon>
        <taxon>Sordariomycetes</taxon>
        <taxon>Sordariomycetidae</taxon>
        <taxon>Magnaporthales</taxon>
        <taxon>Pyriculariaceae</taxon>
        <taxon>Pyricularia</taxon>
    </lineage>
</organism>
<gene>
    <name evidence="1" type="ORF">OOU_Y34scaffold00140g39</name>
</gene>
<proteinExistence type="predicted"/>
<evidence type="ECO:0000313" key="1">
    <source>
        <dbReference type="EMBL" id="ELQ43631.1"/>
    </source>
</evidence>
<dbReference type="AlphaFoldDB" id="A0AA97P848"/>
<dbReference type="Proteomes" id="UP000011086">
    <property type="component" value="Unassembled WGS sequence"/>
</dbReference>
<name>A0AA97P848_PYRO3</name>
<dbReference type="EMBL" id="JH793818">
    <property type="protein sequence ID" value="ELQ43631.1"/>
    <property type="molecule type" value="Genomic_DNA"/>
</dbReference>
<reference evidence="1" key="1">
    <citation type="journal article" date="2012" name="PLoS Genet.">
        <title>Comparative analysis of the genomes of two field isolates of the rice blast fungus Magnaporthe oryzae.</title>
        <authorList>
            <person name="Xue M."/>
            <person name="Yang J."/>
            <person name="Li Z."/>
            <person name="Hu S."/>
            <person name="Yao N."/>
            <person name="Dean R.A."/>
            <person name="Zhao W."/>
            <person name="Shen M."/>
            <person name="Zhang H."/>
            <person name="Li C."/>
            <person name="Liu L."/>
            <person name="Cao L."/>
            <person name="Xu X."/>
            <person name="Xing Y."/>
            <person name="Hsiang T."/>
            <person name="Zhang Z."/>
            <person name="Xu J.R."/>
            <person name="Peng Y.L."/>
        </authorList>
    </citation>
    <scope>NUCLEOTIDE SEQUENCE</scope>
    <source>
        <strain evidence="1">Y34</strain>
    </source>
</reference>